<sequence>MPKDTSVSDQESQQELEQLRHIILGQDNQRITDAVNKDARSIVSNVLTEAFHDRQKKDDSIKKVLLPIVENSVEHSVTHHSDRLISSLYPLMGSLVRKSVGAFLSNFIERTNQLIEHSFTIKGLTWRFKAWQAGVSFTQYVVSQTYNYRVEHIFLIHQETGLLLKAVNLDQQSQNDAELISSMLTAINDFVGDSFQLDDNGVKEQLQTVSTDNFNLLIKPGPSAIIVAAVSGTPPQSLNEQLQLTLEEVHHLYQQEFQQFNGDNAPFENVDTQLNDCLLTEEKPEQTSNRRKPWFAWFIMAISILFIGFKSLNWYKLDKLHQQIIAIDHEAGIVVKNLEVHSKQLISLDLMRDPSALSVQKWFELQKIPFENVTLKERRYYSLSPELIKIRIEEVLQKYPQITFDWQNDQLNLYGQLDYTNHQQLTSKLVEIGLKPNELNEKELTLTNSRPLAESVSINQQVFKALVGKIASIQLSFDSGDAQVNASMTDDLQLLKQQVTQLSLLASQLNKSVGLIIMGCSDNTGNVITNNALSLKRAENTALALTKLGLKREQMYVTGIGQINIKDVKNTARKVMFNIIYVEHTTN</sequence>
<dbReference type="Proteomes" id="UP001266357">
    <property type="component" value="Unassembled WGS sequence"/>
</dbReference>
<dbReference type="RefSeq" id="WP_311579887.1">
    <property type="nucleotide sequence ID" value="NZ_JAVRIF010000003.1"/>
</dbReference>
<evidence type="ECO:0000313" key="2">
    <source>
        <dbReference type="EMBL" id="MDT0603546.1"/>
    </source>
</evidence>
<feature type="transmembrane region" description="Helical" evidence="1">
    <location>
        <begin position="294"/>
        <end position="312"/>
    </location>
</feature>
<accession>A0ABU3A038</accession>
<protein>
    <submittedName>
        <fullName evidence="2">OmpA family protein</fullName>
    </submittedName>
</protein>
<dbReference type="Gene3D" id="3.30.1330.60">
    <property type="entry name" value="OmpA-like domain"/>
    <property type="match status" value="1"/>
</dbReference>
<dbReference type="SUPFAM" id="SSF103088">
    <property type="entry name" value="OmpA-like"/>
    <property type="match status" value="1"/>
</dbReference>
<evidence type="ECO:0000256" key="1">
    <source>
        <dbReference type="SAM" id="Phobius"/>
    </source>
</evidence>
<keyword evidence="3" id="KW-1185">Reference proteome</keyword>
<comment type="caution">
    <text evidence="2">The sequence shown here is derived from an EMBL/GenBank/DDBJ whole genome shotgun (WGS) entry which is preliminary data.</text>
</comment>
<evidence type="ECO:0000313" key="3">
    <source>
        <dbReference type="Proteomes" id="UP001266357"/>
    </source>
</evidence>
<organism evidence="2 3">
    <name type="scientific">Thalassotalea castellviae</name>
    <dbReference type="NCBI Taxonomy" id="3075612"/>
    <lineage>
        <taxon>Bacteria</taxon>
        <taxon>Pseudomonadati</taxon>
        <taxon>Pseudomonadota</taxon>
        <taxon>Gammaproteobacteria</taxon>
        <taxon>Alteromonadales</taxon>
        <taxon>Colwelliaceae</taxon>
        <taxon>Thalassotalea</taxon>
    </lineage>
</organism>
<dbReference type="EMBL" id="JAVRIF010000003">
    <property type="protein sequence ID" value="MDT0603546.1"/>
    <property type="molecule type" value="Genomic_DNA"/>
</dbReference>
<keyword evidence="1" id="KW-0812">Transmembrane</keyword>
<proteinExistence type="predicted"/>
<gene>
    <name evidence="2" type="ORF">RM573_08040</name>
</gene>
<keyword evidence="1" id="KW-0472">Membrane</keyword>
<dbReference type="InterPro" id="IPR036737">
    <property type="entry name" value="OmpA-like_sf"/>
</dbReference>
<keyword evidence="1" id="KW-1133">Transmembrane helix</keyword>
<name>A0ABU3A038_9GAMM</name>
<reference evidence="2 3" key="1">
    <citation type="submission" date="2023-09" db="EMBL/GenBank/DDBJ databases">
        <authorList>
            <person name="Rey-Velasco X."/>
        </authorList>
    </citation>
    <scope>NUCLEOTIDE SEQUENCE [LARGE SCALE GENOMIC DNA]</scope>
    <source>
        <strain evidence="2 3">W431</strain>
    </source>
</reference>